<dbReference type="KEGG" id="dsi:Dsimw501_GD23932"/>
<dbReference type="InterPro" id="IPR038606">
    <property type="entry name" value="To_sf"/>
</dbReference>
<evidence type="ECO:0008006" key="3">
    <source>
        <dbReference type="Google" id="ProtNLM"/>
    </source>
</evidence>
<dbReference type="PANTHER" id="PTHR20993:SF0">
    <property type="entry name" value="GH07914P"/>
    <property type="match status" value="1"/>
</dbReference>
<dbReference type="InterPro" id="IPR010562">
    <property type="entry name" value="Haemolymph_juvenile_hormone-bd"/>
</dbReference>
<proteinExistence type="predicted"/>
<dbReference type="Gene3D" id="3.15.10.30">
    <property type="entry name" value="Haemolymph juvenile hormone binding protein"/>
    <property type="match status" value="1"/>
</dbReference>
<organism evidence="2">
    <name type="scientific">Drosophila simulans</name>
    <name type="common">Fruit fly</name>
    <dbReference type="NCBI Taxonomy" id="7240"/>
    <lineage>
        <taxon>Eukaryota</taxon>
        <taxon>Metazoa</taxon>
        <taxon>Ecdysozoa</taxon>
        <taxon>Arthropoda</taxon>
        <taxon>Hexapoda</taxon>
        <taxon>Insecta</taxon>
        <taxon>Pterygota</taxon>
        <taxon>Neoptera</taxon>
        <taxon>Endopterygota</taxon>
        <taxon>Diptera</taxon>
        <taxon>Brachycera</taxon>
        <taxon>Muscomorpha</taxon>
        <taxon>Ephydroidea</taxon>
        <taxon>Drosophilidae</taxon>
        <taxon>Drosophila</taxon>
        <taxon>Sophophora</taxon>
    </lineage>
</organism>
<protein>
    <recommendedName>
        <fullName evidence="3">CG7916 protein</fullName>
    </recommendedName>
</protein>
<evidence type="ECO:0000313" key="2">
    <source>
        <dbReference type="EMBL" id="KMY90180.1"/>
    </source>
</evidence>
<reference evidence="2" key="2">
    <citation type="submission" date="2014-06" db="EMBL/GenBank/DDBJ databases">
        <authorList>
            <person name="Hu T."/>
            <person name="Eisen M.B."/>
            <person name="Thornton K.R."/>
            <person name="Andolfatto P."/>
        </authorList>
    </citation>
    <scope>NUCLEOTIDE SEQUENCE</scope>
    <source>
        <strain evidence="2">W501</strain>
    </source>
</reference>
<feature type="chain" id="PRO_5005323558" description="CG7916 protein" evidence="1">
    <location>
        <begin position="18"/>
        <end position="287"/>
    </location>
</feature>
<evidence type="ECO:0000256" key="1">
    <source>
        <dbReference type="SAM" id="SignalP"/>
    </source>
</evidence>
<name>A0A0J9TN18_DROSI</name>
<dbReference type="OrthoDB" id="6380971at2759"/>
<dbReference type="Bgee" id="FBgn0195298">
    <property type="expression patterns" value="Expressed in adult organism and 3 other cell types or tissues"/>
</dbReference>
<dbReference type="PANTHER" id="PTHR20993">
    <property type="entry name" value="GH07914P"/>
    <property type="match status" value="1"/>
</dbReference>
<dbReference type="SUPFAM" id="SSF55394">
    <property type="entry name" value="Bactericidal permeability-increasing protein, BPI"/>
    <property type="match status" value="1"/>
</dbReference>
<reference evidence="2" key="3">
    <citation type="submission" date="2015-04" db="EMBL/GenBank/DDBJ databases">
        <authorList>
            <consortium name="FlyBase"/>
        </authorList>
    </citation>
    <scope>NUCLEOTIDE SEQUENCE</scope>
    <source>
        <strain evidence="2">W501</strain>
    </source>
</reference>
<gene>
    <name evidence="2" type="primary">Dsim\GD23932</name>
    <name evidence="2" type="ORF">Dsimw501_GD23932</name>
</gene>
<reference evidence="2" key="1">
    <citation type="journal article" date="2013" name="Genome Res.">
        <title>A second-generation assembly of the Drosophila simulans genome provides new insights into patterns of lineage-specific divergence.</title>
        <authorList>
            <person name="Hu T.T."/>
            <person name="Eisen M.B."/>
            <person name="Thornton K.R."/>
            <person name="Andolfatto P."/>
        </authorList>
    </citation>
    <scope>NUCLEOTIDE SEQUENCE [LARGE SCALE GENOMIC DNA]</scope>
    <source>
        <strain evidence="2">W501</strain>
    </source>
</reference>
<sequence length="287" mass="31994">MKAIVCVFVALLACVAAYDVELLTEEQWDQLVARNPAKPDTQGLILNGSVKKAIKGLLNQMPCGWPQYGIPPLDPYTNADLRIHLAESVVDTLLQFLRFRFDGLEGMEIKKMKVSYTFSKKVKFHFNFPELKASAHYLDTNTFVNLLKELGLSVRYESSGPLSFSLQNLSIQGEFKYKMPFIFGSIKIYKFSCAVGLGGVSSNIGGVMGNGRINEFINDMLDKEIPAFINGNQEQISDKIEEIFVPLVNAHLTGHKIWYLFSLLSATTGSCNPTPAPWLAIESKKLD</sequence>
<dbReference type="Pfam" id="PF06585">
    <property type="entry name" value="JHBP"/>
    <property type="match status" value="1"/>
</dbReference>
<dbReference type="SMART" id="SM00700">
    <property type="entry name" value="JHBP"/>
    <property type="match status" value="1"/>
</dbReference>
<dbReference type="GO" id="GO:0008289">
    <property type="term" value="F:lipid binding"/>
    <property type="evidence" value="ECO:0007669"/>
    <property type="project" value="InterPro"/>
</dbReference>
<dbReference type="AlphaFoldDB" id="A0A0J9TN18"/>
<feature type="signal peptide" evidence="1">
    <location>
        <begin position="1"/>
        <end position="17"/>
    </location>
</feature>
<dbReference type="Proteomes" id="UP000035880">
    <property type="component" value="Chromosome 2L"/>
</dbReference>
<dbReference type="InterPro" id="IPR017943">
    <property type="entry name" value="Bactericidal_perm-incr_a/b_dom"/>
</dbReference>
<dbReference type="EMBL" id="CM002910">
    <property type="protein sequence ID" value="KMY90180.1"/>
    <property type="molecule type" value="Genomic_DNA"/>
</dbReference>
<keyword evidence="1" id="KW-0732">Signal</keyword>
<accession>A0A0J9TN18</accession>